<dbReference type="Pfam" id="PF13579">
    <property type="entry name" value="Glyco_trans_4_4"/>
    <property type="match status" value="1"/>
</dbReference>
<organism evidence="3 4">
    <name type="scientific">Hoeflea phototrophica (strain DSM 17068 / NCIMB 14078 / DFL-43)</name>
    <dbReference type="NCBI Taxonomy" id="411684"/>
    <lineage>
        <taxon>Bacteria</taxon>
        <taxon>Pseudomonadati</taxon>
        <taxon>Pseudomonadota</taxon>
        <taxon>Alphaproteobacteria</taxon>
        <taxon>Hyphomicrobiales</taxon>
        <taxon>Rhizobiaceae</taxon>
        <taxon>Hoeflea</taxon>
    </lineage>
</organism>
<evidence type="ECO:0000259" key="2">
    <source>
        <dbReference type="Pfam" id="PF13579"/>
    </source>
</evidence>
<keyword evidence="3" id="KW-0808">Transferase</keyword>
<feature type="transmembrane region" description="Helical" evidence="1">
    <location>
        <begin position="90"/>
        <end position="110"/>
    </location>
</feature>
<dbReference type="InterPro" id="IPR028098">
    <property type="entry name" value="Glyco_trans_4-like_N"/>
</dbReference>
<dbReference type="eggNOG" id="COG0438">
    <property type="taxonomic scope" value="Bacteria"/>
</dbReference>
<evidence type="ECO:0000313" key="4">
    <source>
        <dbReference type="Proteomes" id="UP000004291"/>
    </source>
</evidence>
<dbReference type="AlphaFoldDB" id="A9CZY1"/>
<dbReference type="Proteomes" id="UP000004291">
    <property type="component" value="Chromosome"/>
</dbReference>
<dbReference type="SUPFAM" id="SSF53756">
    <property type="entry name" value="UDP-Glycosyltransferase/glycogen phosphorylase"/>
    <property type="match status" value="1"/>
</dbReference>
<evidence type="ECO:0000256" key="1">
    <source>
        <dbReference type="SAM" id="Phobius"/>
    </source>
</evidence>
<reference evidence="3 4" key="1">
    <citation type="submission" date="2007-10" db="EMBL/GenBank/DDBJ databases">
        <authorList>
            <person name="Wagner-Dobler I."/>
            <person name="Ferriera S."/>
            <person name="Johnson J."/>
            <person name="Kravitz S."/>
            <person name="Beeson K."/>
            <person name="Sutton G."/>
            <person name="Rogers Y.-H."/>
            <person name="Friedman R."/>
            <person name="Frazier M."/>
            <person name="Venter J.C."/>
        </authorList>
    </citation>
    <scope>NUCLEOTIDE SEQUENCE [LARGE SCALE GENOMIC DNA]</scope>
    <source>
        <strain evidence="3 4">DFL-43</strain>
    </source>
</reference>
<keyword evidence="1" id="KW-1133">Transmembrane helix</keyword>
<dbReference type="STRING" id="411684.HPDFL43_01720"/>
<evidence type="ECO:0000313" key="3">
    <source>
        <dbReference type="EMBL" id="EDQ34875.2"/>
    </source>
</evidence>
<reference evidence="3 4" key="2">
    <citation type="submission" date="2012-06" db="EMBL/GenBank/DDBJ databases">
        <authorList>
            <person name="Fiebig A."/>
        </authorList>
    </citation>
    <scope>NUCLEOTIDE SEQUENCE [LARGE SCALE GENOMIC DNA]</scope>
    <source>
        <strain evidence="3 4">DFL-43</strain>
    </source>
</reference>
<comment type="caution">
    <text evidence="3">The sequence shown here is derived from an EMBL/GenBank/DDBJ whole genome shotgun (WGS) entry which is preliminary data.</text>
</comment>
<dbReference type="GO" id="GO:0016757">
    <property type="term" value="F:glycosyltransferase activity"/>
    <property type="evidence" value="ECO:0007669"/>
    <property type="project" value="UniProtKB-ARBA"/>
</dbReference>
<dbReference type="Pfam" id="PF13692">
    <property type="entry name" value="Glyco_trans_1_4"/>
    <property type="match status" value="1"/>
</dbReference>
<keyword evidence="1" id="KW-0472">Membrane</keyword>
<accession>A9CZY1</accession>
<dbReference type="HOGENOM" id="CLU_009583_11_2_5"/>
<name>A9CZY1_HOEPD</name>
<keyword evidence="1" id="KW-0812">Transmembrane</keyword>
<gene>
    <name evidence="3" type="ORF">HPDFL43_01720</name>
</gene>
<feature type="domain" description="Glycosyltransferase subfamily 4-like N-terminal" evidence="2">
    <location>
        <begin position="26"/>
        <end position="207"/>
    </location>
</feature>
<dbReference type="CDD" id="cd03794">
    <property type="entry name" value="GT4_WbuB-like"/>
    <property type="match status" value="1"/>
</dbReference>
<dbReference type="Gene3D" id="3.40.50.2000">
    <property type="entry name" value="Glycogen Phosphorylase B"/>
    <property type="match status" value="2"/>
</dbReference>
<dbReference type="EMBL" id="ABIA03000002">
    <property type="protein sequence ID" value="EDQ34875.2"/>
    <property type="molecule type" value="Genomic_DNA"/>
</dbReference>
<dbReference type="PANTHER" id="PTHR12526:SF622">
    <property type="entry name" value="GLYCOSYLTRANSFERASE (GROUP I)"/>
    <property type="match status" value="1"/>
</dbReference>
<dbReference type="PANTHER" id="PTHR12526">
    <property type="entry name" value="GLYCOSYLTRANSFERASE"/>
    <property type="match status" value="1"/>
</dbReference>
<sequence>MNAGPPARDKLDILIVSQYFWPEDIRLNELAVGLVERGHAVTVLTGLPNYPTGRIFPSHGWRGPWTETHEGVRVIRAPLIPRGRKSKIGLVLNYFSFALTASVVSLFRLANRYDAVFVYEISPVTVGFPGMVAAWKAKAPMFLWVLDLWPESLSASGMLNSPLADRVASWLARRVYAGSDVILATSQGFETSIRRVAGEPREVRWFPQWEDLRKDAAPIDDTGLPVLPQGFKVVFTGNVGASQDFETVVGAAEMLRDRKDIQFVIVGDGHKLDWVREQSAKRGLSETFHCLGRFPSTTMPAFYRQADALLISLRDEPAFAVTVPAKLQSYLAAGRPIVSCVSGDVKRIVSDSGAGIGVDAGSPRALASAIAELATKSPDERAEMGRRGRAYMEKNYNMDTLFDQLVEWFRAEKRARAAGHRTR</sequence>
<proteinExistence type="predicted"/>
<keyword evidence="4" id="KW-1185">Reference proteome</keyword>
<protein>
    <submittedName>
        <fullName evidence="3">Glycosyltransferase</fullName>
    </submittedName>
</protein>